<protein>
    <submittedName>
        <fullName evidence="3">Uncharacterized protein</fullName>
    </submittedName>
</protein>
<evidence type="ECO:0000313" key="4">
    <source>
        <dbReference type="Proteomes" id="UP000239539"/>
    </source>
</evidence>
<keyword evidence="2" id="KW-0472">Membrane</keyword>
<reference evidence="4" key="1">
    <citation type="journal article" date="2020" name="Int. J. Syst. Evol. Microbiol.">
        <title>Alteromonas alba sp. nov., a marine bacterium isolated from the seawater of the West Pacific Ocean.</title>
        <authorList>
            <person name="Sun C."/>
            <person name="Wu Y.-H."/>
            <person name="Xamxidin M."/>
            <person name="Cheng H."/>
            <person name="Xu X.-W."/>
        </authorList>
    </citation>
    <scope>NUCLEOTIDE SEQUENCE [LARGE SCALE GENOMIC DNA]</scope>
    <source>
        <strain evidence="4">9a2</strain>
    </source>
</reference>
<keyword evidence="4" id="KW-1185">Reference proteome</keyword>
<accession>A0ABX5CQM3</accession>
<feature type="region of interest" description="Disordered" evidence="1">
    <location>
        <begin position="1"/>
        <end position="28"/>
    </location>
</feature>
<feature type="compositionally biased region" description="Polar residues" evidence="1">
    <location>
        <begin position="14"/>
        <end position="28"/>
    </location>
</feature>
<name>A0ABX5CQM3_9ALTE</name>
<proteinExistence type="predicted"/>
<dbReference type="RefSeq" id="WP_105931224.1">
    <property type="nucleotide sequence ID" value="NZ_PVNO01000025.1"/>
</dbReference>
<keyword evidence="2" id="KW-0812">Transmembrane</keyword>
<organism evidence="3 4">
    <name type="scientific">Alteromonas gracilis</name>
    <dbReference type="NCBI Taxonomy" id="1479524"/>
    <lineage>
        <taxon>Bacteria</taxon>
        <taxon>Pseudomonadati</taxon>
        <taxon>Pseudomonadota</taxon>
        <taxon>Gammaproteobacteria</taxon>
        <taxon>Alteromonadales</taxon>
        <taxon>Alteromonadaceae</taxon>
        <taxon>Alteromonas/Salinimonas group</taxon>
        <taxon>Alteromonas</taxon>
    </lineage>
</organism>
<evidence type="ECO:0000256" key="1">
    <source>
        <dbReference type="SAM" id="MobiDB-lite"/>
    </source>
</evidence>
<evidence type="ECO:0000256" key="2">
    <source>
        <dbReference type="SAM" id="Phobius"/>
    </source>
</evidence>
<dbReference type="Proteomes" id="UP000239539">
    <property type="component" value="Unassembled WGS sequence"/>
</dbReference>
<sequence length="222" mass="24631">MSISDKELQDAFRRSQQIQKQNGTSSDKVNARIRANVLAHNKAKGRENEKERMFELVGSHVRAYFASSTLRFTAVAFAIVAMLGVYNVGTFQSRFLPSRQTAAHTVDIVHYHGFEGEDKLLANKTSNDYQARFNAYTRQYVESNLVAKAVTLQPATLQSQDGDWLLVNCNKQQVVVSENLITSLNINGRIQGDISVGANVALALDAQGRILSIKQSNKPLIC</sequence>
<keyword evidence="2" id="KW-1133">Transmembrane helix</keyword>
<evidence type="ECO:0000313" key="3">
    <source>
        <dbReference type="EMBL" id="PRO69006.1"/>
    </source>
</evidence>
<gene>
    <name evidence="3" type="ORF">C6Y39_10650</name>
</gene>
<feature type="transmembrane region" description="Helical" evidence="2">
    <location>
        <begin position="70"/>
        <end position="89"/>
    </location>
</feature>
<dbReference type="EMBL" id="PVNO01000025">
    <property type="protein sequence ID" value="PRO69006.1"/>
    <property type="molecule type" value="Genomic_DNA"/>
</dbReference>
<feature type="compositionally biased region" description="Basic and acidic residues" evidence="1">
    <location>
        <begin position="1"/>
        <end position="13"/>
    </location>
</feature>
<comment type="caution">
    <text evidence="3">The sequence shown here is derived from an EMBL/GenBank/DDBJ whole genome shotgun (WGS) entry which is preliminary data.</text>
</comment>